<organism evidence="3 4">
    <name type="scientific">Desulfoluna spongiiphila</name>
    <dbReference type="NCBI Taxonomy" id="419481"/>
    <lineage>
        <taxon>Bacteria</taxon>
        <taxon>Pseudomonadati</taxon>
        <taxon>Thermodesulfobacteriota</taxon>
        <taxon>Desulfobacteria</taxon>
        <taxon>Desulfobacterales</taxon>
        <taxon>Desulfolunaceae</taxon>
        <taxon>Desulfoluna</taxon>
    </lineage>
</organism>
<name>A0A1G5E1X3_9BACT</name>
<dbReference type="EMBL" id="FMUX01000005">
    <property type="protein sequence ID" value="SCY21009.1"/>
    <property type="molecule type" value="Genomic_DNA"/>
</dbReference>
<dbReference type="Proteomes" id="UP000198870">
    <property type="component" value="Unassembled WGS sequence"/>
</dbReference>
<dbReference type="Pfam" id="PF02625">
    <property type="entry name" value="XdhC_CoxI"/>
    <property type="match status" value="1"/>
</dbReference>
<dbReference type="AlphaFoldDB" id="A0A1G5E1X3"/>
<protein>
    <submittedName>
        <fullName evidence="3">Xanthine dehydrogenase accessory factor</fullName>
    </submittedName>
</protein>
<dbReference type="OrthoDB" id="9815497at2"/>
<dbReference type="PANTHER" id="PTHR30388:SF6">
    <property type="entry name" value="XANTHINE DEHYDROGENASE SUBUNIT A-RELATED"/>
    <property type="match status" value="1"/>
</dbReference>
<dbReference type="NCBIfam" id="NF045664">
    <property type="entry name" value="XdhC_rel_AOR"/>
    <property type="match status" value="1"/>
</dbReference>
<dbReference type="PANTHER" id="PTHR30388">
    <property type="entry name" value="ALDEHYDE OXIDOREDUCTASE MOLYBDENUM COFACTOR ASSEMBLY PROTEIN"/>
    <property type="match status" value="1"/>
</dbReference>
<dbReference type="Pfam" id="PF13478">
    <property type="entry name" value="XdhC_C"/>
    <property type="match status" value="1"/>
</dbReference>
<dbReference type="RefSeq" id="WP_092210296.1">
    <property type="nucleotide sequence ID" value="NZ_FMUX01000005.1"/>
</dbReference>
<dbReference type="InterPro" id="IPR003777">
    <property type="entry name" value="XdhC_CoxI"/>
</dbReference>
<reference evidence="3 4" key="1">
    <citation type="submission" date="2016-10" db="EMBL/GenBank/DDBJ databases">
        <authorList>
            <person name="de Groot N.N."/>
        </authorList>
    </citation>
    <scope>NUCLEOTIDE SEQUENCE [LARGE SCALE GENOMIC DNA]</scope>
    <source>
        <strain evidence="3 4">AA1</strain>
    </source>
</reference>
<keyword evidence="4" id="KW-1185">Reference proteome</keyword>
<proteinExistence type="predicted"/>
<feature type="domain" description="XdhC Rossmann" evidence="2">
    <location>
        <begin position="198"/>
        <end position="341"/>
    </location>
</feature>
<evidence type="ECO:0000259" key="1">
    <source>
        <dbReference type="Pfam" id="PF02625"/>
    </source>
</evidence>
<accession>A0A1G5E1X3</accession>
<dbReference type="Gene3D" id="3.40.50.720">
    <property type="entry name" value="NAD(P)-binding Rossmann-like Domain"/>
    <property type="match status" value="1"/>
</dbReference>
<dbReference type="STRING" id="419481.SAMN05216233_105126"/>
<dbReference type="InterPro" id="IPR027051">
    <property type="entry name" value="XdhC_Rossmann_dom"/>
</dbReference>
<evidence type="ECO:0000259" key="2">
    <source>
        <dbReference type="Pfam" id="PF13478"/>
    </source>
</evidence>
<evidence type="ECO:0000313" key="3">
    <source>
        <dbReference type="EMBL" id="SCY21009.1"/>
    </source>
</evidence>
<feature type="domain" description="XdhC- CoxI" evidence="1">
    <location>
        <begin position="12"/>
        <end position="77"/>
    </location>
</feature>
<sequence>MEKIEKEICTLIERNESFVMATILSQTGSTPRLPGTRMLIRKTGDIIGTIGGGLVEAQAMAAAPGLFKKGGALIASFDLNTEGIKEGMDMICGGEMEVLMEVVTPSEPTLAMFSTFLTSVAQGAKAVLVADISGVDNQGGTVRRCLYTAAGSLHGDTTMPLSTLKSLLQQTGNERSPSIIRMETGLFLAEPAFSSGTVYLFGAGHVSRQVARLTHMVGFRTIVMDDRAEFANTDRFETAEAVIVTETFDDCLASFSMDEESYIVILTRGHSHDQTVLEQAIRTEAGYIGMIGSRKKRTAIYESMIEKGYSQEALETVHSPIGIAIGGETPEEIAVSIVAELIKERSSKA</sequence>
<gene>
    <name evidence="3" type="ORF">SAMN05216233_105126</name>
</gene>
<evidence type="ECO:0000313" key="4">
    <source>
        <dbReference type="Proteomes" id="UP000198870"/>
    </source>
</evidence>
<dbReference type="InterPro" id="IPR052698">
    <property type="entry name" value="MoCofactor_Util/Proc"/>
</dbReference>